<dbReference type="Gene3D" id="1.10.1740.10">
    <property type="match status" value="1"/>
</dbReference>
<dbReference type="InterPro" id="IPR014284">
    <property type="entry name" value="RNA_pol_sigma-70_dom"/>
</dbReference>
<keyword evidence="4" id="KW-0731">Sigma factor</keyword>
<dbReference type="InterPro" id="IPR036388">
    <property type="entry name" value="WH-like_DNA-bd_sf"/>
</dbReference>
<dbReference type="EMBL" id="BRVS01000032">
    <property type="protein sequence ID" value="GLB69409.1"/>
    <property type="molecule type" value="Genomic_DNA"/>
</dbReference>
<dbReference type="SUPFAM" id="SSF88659">
    <property type="entry name" value="Sigma3 and sigma4 domains of RNA polymerase sigma factors"/>
    <property type="match status" value="1"/>
</dbReference>
<dbReference type="PANTHER" id="PTHR30173">
    <property type="entry name" value="SIGMA 19 FACTOR"/>
    <property type="match status" value="1"/>
</dbReference>
<proteinExistence type="inferred from homology"/>
<comment type="similarity">
    <text evidence="1">Belongs to the sigma-70 factor family. ECF subfamily.</text>
</comment>
<dbReference type="NCBIfam" id="TIGR02937">
    <property type="entry name" value="sigma70-ECF"/>
    <property type="match status" value="1"/>
</dbReference>
<keyword evidence="5" id="KW-0804">Transcription</keyword>
<dbReference type="InterPro" id="IPR007627">
    <property type="entry name" value="RNA_pol_sigma70_r2"/>
</dbReference>
<dbReference type="InterPro" id="IPR014303">
    <property type="entry name" value="RNA_pol_sigma-70_ECF"/>
</dbReference>
<comment type="subunit">
    <text evidence="2">Interacts transiently with the RNA polymerase catalytic core formed by RpoA, RpoB, RpoC and RpoZ (2 alpha, 1 beta, 1 beta' and 1 omega subunit) to form the RNA polymerase holoenzyme that can initiate transcription.</text>
</comment>
<evidence type="ECO:0000256" key="5">
    <source>
        <dbReference type="ARBA" id="ARBA00023163"/>
    </source>
</evidence>
<dbReference type="RefSeq" id="WP_264797500.1">
    <property type="nucleotide sequence ID" value="NZ_BRVS01000032.1"/>
</dbReference>
<dbReference type="InterPro" id="IPR013249">
    <property type="entry name" value="RNA_pol_sigma70_r4_t2"/>
</dbReference>
<dbReference type="Pfam" id="PF08281">
    <property type="entry name" value="Sigma70_r4_2"/>
    <property type="match status" value="1"/>
</dbReference>
<dbReference type="Proteomes" id="UP001209654">
    <property type="component" value="Unassembled WGS sequence"/>
</dbReference>
<dbReference type="CDD" id="cd06171">
    <property type="entry name" value="Sigma70_r4"/>
    <property type="match status" value="1"/>
</dbReference>
<evidence type="ECO:0000256" key="1">
    <source>
        <dbReference type="ARBA" id="ARBA00010641"/>
    </source>
</evidence>
<evidence type="ECO:0000259" key="7">
    <source>
        <dbReference type="Pfam" id="PF08281"/>
    </source>
</evidence>
<evidence type="ECO:0000313" key="8">
    <source>
        <dbReference type="EMBL" id="GLB69409.1"/>
    </source>
</evidence>
<organism evidence="8 9">
    <name type="scientific">Arthrobacter mangrovi</name>
    <dbReference type="NCBI Taxonomy" id="2966350"/>
    <lineage>
        <taxon>Bacteria</taxon>
        <taxon>Bacillati</taxon>
        <taxon>Actinomycetota</taxon>
        <taxon>Actinomycetes</taxon>
        <taxon>Micrococcales</taxon>
        <taxon>Micrococcaceae</taxon>
        <taxon>Arthrobacter</taxon>
    </lineage>
</organism>
<dbReference type="NCBIfam" id="TIGR02957">
    <property type="entry name" value="SigX4"/>
    <property type="match status" value="1"/>
</dbReference>
<sequence>MGSAEAFEEHRPLLFAIAYEITGTATDAEDVVQDSYLKWAEVADDGVHNPRAYLAKVATRTALNSLRSARRRREDYIGPWLPEPILTGPDVAEDAVLGEALSVAMLVVLESLTPDERAVFVLREVFDFPYTDIADATGKSVAAVRQLAHRAKEHVRERQPRFDVDAARQRQVADRFMAATLGGDLQSLMDLLAPGAVLLADGGGKVTTARRPVYGADRVARFLAGVASKSLPDMRVEFSTLNNLPGLLVFSGARLDLAALVEVRDGLVTGVYIVRNPDKLAGLTSGAPVRP</sequence>
<comment type="caution">
    <text evidence="8">The sequence shown here is derived from an EMBL/GenBank/DDBJ whole genome shotgun (WGS) entry which is preliminary data.</text>
</comment>
<dbReference type="Pfam" id="PF04542">
    <property type="entry name" value="Sigma70_r2"/>
    <property type="match status" value="1"/>
</dbReference>
<evidence type="ECO:0000256" key="2">
    <source>
        <dbReference type="ARBA" id="ARBA00011344"/>
    </source>
</evidence>
<keyword evidence="9" id="KW-1185">Reference proteome</keyword>
<evidence type="ECO:0000256" key="3">
    <source>
        <dbReference type="ARBA" id="ARBA00023015"/>
    </source>
</evidence>
<keyword evidence="3" id="KW-0805">Transcription regulation</keyword>
<dbReference type="Gene3D" id="3.10.450.50">
    <property type="match status" value="1"/>
</dbReference>
<dbReference type="InterPro" id="IPR013324">
    <property type="entry name" value="RNA_pol_sigma_r3/r4-like"/>
</dbReference>
<evidence type="ECO:0000259" key="6">
    <source>
        <dbReference type="Pfam" id="PF04542"/>
    </source>
</evidence>
<dbReference type="InterPro" id="IPR032710">
    <property type="entry name" value="NTF2-like_dom_sf"/>
</dbReference>
<dbReference type="InterPro" id="IPR052704">
    <property type="entry name" value="ECF_Sigma-70_Domain"/>
</dbReference>
<gene>
    <name evidence="8" type="ORF">AHIS1636_38530</name>
</gene>
<accession>A0ABQ5MZQ8</accession>
<protein>
    <submittedName>
        <fullName evidence="8">Sigma factor</fullName>
    </submittedName>
</protein>
<evidence type="ECO:0000313" key="9">
    <source>
        <dbReference type="Proteomes" id="UP001209654"/>
    </source>
</evidence>
<dbReference type="PANTHER" id="PTHR30173:SF36">
    <property type="entry name" value="ECF RNA POLYMERASE SIGMA FACTOR SIGJ"/>
    <property type="match status" value="1"/>
</dbReference>
<evidence type="ECO:0000256" key="4">
    <source>
        <dbReference type="ARBA" id="ARBA00023082"/>
    </source>
</evidence>
<dbReference type="NCBIfam" id="NF007214">
    <property type="entry name" value="PRK09636.1"/>
    <property type="match status" value="1"/>
</dbReference>
<dbReference type="Gene3D" id="1.10.10.10">
    <property type="entry name" value="Winged helix-like DNA-binding domain superfamily/Winged helix DNA-binding domain"/>
    <property type="match status" value="1"/>
</dbReference>
<dbReference type="SUPFAM" id="SSF88946">
    <property type="entry name" value="Sigma2 domain of RNA polymerase sigma factors"/>
    <property type="match status" value="1"/>
</dbReference>
<feature type="domain" description="RNA polymerase sigma factor 70 region 4 type 2" evidence="7">
    <location>
        <begin position="105"/>
        <end position="154"/>
    </location>
</feature>
<dbReference type="SUPFAM" id="SSF54427">
    <property type="entry name" value="NTF2-like"/>
    <property type="match status" value="1"/>
</dbReference>
<dbReference type="InterPro" id="IPR013325">
    <property type="entry name" value="RNA_pol_sigma_r2"/>
</dbReference>
<feature type="domain" description="RNA polymerase sigma-70 region 2" evidence="6">
    <location>
        <begin position="7"/>
        <end position="72"/>
    </location>
</feature>
<reference evidence="8 9" key="1">
    <citation type="journal article" date="2023" name="Int. J. Syst. Evol. Microbiol.">
        <title>Arthrobacter mangrovi sp. nov., an actinobacterium isolated from the rhizosphere of a mangrove.</title>
        <authorList>
            <person name="Hamada M."/>
            <person name="Saitou S."/>
            <person name="Enomoto N."/>
            <person name="Nanri K."/>
            <person name="Hidaka K."/>
            <person name="Miura T."/>
            <person name="Tamura T."/>
        </authorList>
    </citation>
    <scope>NUCLEOTIDE SEQUENCE [LARGE SCALE GENOMIC DNA]</scope>
    <source>
        <strain evidence="8 9">NBRC 112813</strain>
    </source>
</reference>
<name>A0ABQ5MZQ8_9MICC</name>